<evidence type="ECO:0000313" key="3">
    <source>
        <dbReference type="Proteomes" id="UP000635477"/>
    </source>
</evidence>
<comment type="caution">
    <text evidence="2">The sequence shown here is derived from an EMBL/GenBank/DDBJ whole genome shotgun (WGS) entry which is preliminary data.</text>
</comment>
<name>A0A8H4UQI4_9HYPO</name>
<feature type="region of interest" description="Disordered" evidence="1">
    <location>
        <begin position="1298"/>
        <end position="1411"/>
    </location>
</feature>
<evidence type="ECO:0000313" key="2">
    <source>
        <dbReference type="EMBL" id="KAF4981215.1"/>
    </source>
</evidence>
<sequence length="1411" mass="161313">MAEPMDEDMTSRPDEQESSRNARPERPSEPLSQRRKNKKLLETIALSFHFDFESLPPEAQRAHLQLQEDNRFSLFATTLRSLLRNHTLDNFLLRSPACLGAAAELFGQYPSFGLQELCQATGINYEQEAAPRRHRASFGRRYRPRRHASHRNSRRRSDDPAECKFLPYFRPSWTHLTITIAAPSARLASTITVGSRTRTQDNRRTQTHGWAQTDQSVPIQSIQVAGGPSTAIPSTRLQAGSTRIPTNAVEKETEPASTKKPLIPGFVISTRTRPPLMPLGGNEQQRDPVTRQSRQTDVGAPRETQSRQQYNETWLRDILNRQGDSTRQFVLHPYKGWKIEAPSIQIRRAKNFLADEDIDRTVDWSRKFAELAEYFSYLLHNYQGEEWGPDLHEAIDMLHTHWVFEQYQYGEPKLNLKFRNEWPKQSKRLPRLPGGEITIEGRDGPGEDDMGERKLLFNKIRSVHDVHYEMPSEVLEQHLEEYGQDARRFWSRTGDVKPRQDSDPSNRGFNMVQLENSAFEKCIFQDNKFTSNQLQELSTHPDSAEKQPDGQVKPSIGSLGNFAKFRGTRRAALQQCLSQFGNQENLSVCNVWRTLALPLPKAPNKPDAGIIFPVMQVAEVPEKAARDPFSYTIGHKWLLEAEGYWANWVRDHSIKEAYGHKRWARRKEPIMDLPCNFKGPFSQNTLDTHMKKTAALLSRCYILRTGLSSAQKKAPRGFLRKVQEFVLHGLDGTAWNSLGLDFRGNEFVDGPSEMAHIRPKEEEFLRFLAGRSVNADMFGIKQRVDADQDEDEEMSDAEEEDQPGPHAQLFEERVEKMMNDPSPVSLFSNSGPKDFQAFVQELNIDCGGPVKRWRFSYKEAMAETEALANKGKIRLCFVSTDPHVARPKATCHPEDRIRWRASDMEIETQDTEPVERNETSGDVDDTNTISTIVTVPGPEDFGPYTVGMPNMANIRSWESAIQNRAKVLEDEPKTRNFFQCLGYRLGKTTRDLRERHNIHMRTLTPEQKTANRMFLKTIARYWESDAVTRPNDPKKNPNKFKPIGADRTTPKYRDIVQMAQPEAYKESWGGSGLIDRGDGLWESLELVRKGIIREASENRSMLFPSRIDRYVNEDGETVAQPPRREPVWSFGHPARRGIAPRFWSIDRWPLHLQSDETKQNMLRGKRETLFSSDVTSTSDHATTEPKTREFVDIEEEAVPAPRVQRQRAPSKKTSAATFAPEDIMDTTEYEPVSFDKPFIVSYADLAQSRRRFTPGPPEYWLGDTPLQKKKIEEYLKSGLETAQGQASRSWRRRLAGLFGRKETERDPTALPYVDPRDIPKSKPQSESPDSDNESTRGSAQGQDVSSVAPQTRATPRAGSAQPEQARRVRLPQGRSRRSESGQVRSEAEESARAEMNDHARDEEEEDIYSAN</sequence>
<feature type="compositionally biased region" description="Acidic residues" evidence="1">
    <location>
        <begin position="787"/>
        <end position="802"/>
    </location>
</feature>
<dbReference type="Proteomes" id="UP000635477">
    <property type="component" value="Unassembled WGS sequence"/>
</dbReference>
<feature type="compositionally biased region" description="Basic and acidic residues" evidence="1">
    <location>
        <begin position="439"/>
        <end position="450"/>
    </location>
</feature>
<organism evidence="2 3">
    <name type="scientific">Fusarium zealandicum</name>
    <dbReference type="NCBI Taxonomy" id="1053134"/>
    <lineage>
        <taxon>Eukaryota</taxon>
        <taxon>Fungi</taxon>
        <taxon>Dikarya</taxon>
        <taxon>Ascomycota</taxon>
        <taxon>Pezizomycotina</taxon>
        <taxon>Sordariomycetes</taxon>
        <taxon>Hypocreomycetidae</taxon>
        <taxon>Hypocreales</taxon>
        <taxon>Nectriaceae</taxon>
        <taxon>Fusarium</taxon>
        <taxon>Fusarium staphyleae species complex</taxon>
    </lineage>
</organism>
<reference evidence="2" key="2">
    <citation type="submission" date="2020-05" db="EMBL/GenBank/DDBJ databases">
        <authorList>
            <person name="Kim H.-S."/>
            <person name="Proctor R.H."/>
            <person name="Brown D.W."/>
        </authorList>
    </citation>
    <scope>NUCLEOTIDE SEQUENCE</scope>
    <source>
        <strain evidence="2">NRRL 22465</strain>
    </source>
</reference>
<feature type="compositionally biased region" description="Basic and acidic residues" evidence="1">
    <location>
        <begin position="9"/>
        <end position="28"/>
    </location>
</feature>
<accession>A0A8H4UQI4</accession>
<feature type="region of interest" description="Disordered" evidence="1">
    <location>
        <begin position="193"/>
        <end position="213"/>
    </location>
</feature>
<evidence type="ECO:0000256" key="1">
    <source>
        <dbReference type="SAM" id="MobiDB-lite"/>
    </source>
</evidence>
<feature type="compositionally biased region" description="Polar residues" evidence="1">
    <location>
        <begin position="1335"/>
        <end position="1353"/>
    </location>
</feature>
<feature type="region of interest" description="Disordered" evidence="1">
    <location>
        <begin position="429"/>
        <end position="450"/>
    </location>
</feature>
<feature type="region of interest" description="Disordered" evidence="1">
    <location>
        <begin position="785"/>
        <end position="805"/>
    </location>
</feature>
<proteinExistence type="predicted"/>
<feature type="region of interest" description="Disordered" evidence="1">
    <location>
        <begin position="1"/>
        <end position="36"/>
    </location>
</feature>
<dbReference type="EMBL" id="JABEYC010000179">
    <property type="protein sequence ID" value="KAF4981215.1"/>
    <property type="molecule type" value="Genomic_DNA"/>
</dbReference>
<feature type="region of interest" description="Disordered" evidence="1">
    <location>
        <begin position="908"/>
        <end position="929"/>
    </location>
</feature>
<protein>
    <submittedName>
        <fullName evidence="2">Uncharacterized protein</fullName>
    </submittedName>
</protein>
<feature type="region of interest" description="Disordered" evidence="1">
    <location>
        <begin position="129"/>
        <end position="159"/>
    </location>
</feature>
<feature type="region of interest" description="Disordered" evidence="1">
    <location>
        <begin position="269"/>
        <end position="309"/>
    </location>
</feature>
<feature type="compositionally biased region" description="Basic and acidic residues" evidence="1">
    <location>
        <begin position="1385"/>
        <end position="1401"/>
    </location>
</feature>
<feature type="region of interest" description="Disordered" evidence="1">
    <location>
        <begin position="1027"/>
        <end position="1046"/>
    </location>
</feature>
<keyword evidence="3" id="KW-1185">Reference proteome</keyword>
<dbReference type="OrthoDB" id="5422628at2759"/>
<feature type="compositionally biased region" description="Acidic residues" evidence="1">
    <location>
        <begin position="1402"/>
        <end position="1411"/>
    </location>
</feature>
<gene>
    <name evidence="2" type="ORF">FZEAL_2945</name>
</gene>
<feature type="compositionally biased region" description="Basic residues" evidence="1">
    <location>
        <begin position="132"/>
        <end position="154"/>
    </location>
</feature>
<reference evidence="2" key="1">
    <citation type="journal article" date="2020" name="BMC Genomics">
        <title>Correction to: Identification and distribution of gene clusters required for synthesis of sphingolipid metabolism inhibitors in diverse species of the filamentous fungus Fusarium.</title>
        <authorList>
            <person name="Kim H.S."/>
            <person name="Lohmar J.M."/>
            <person name="Busman M."/>
            <person name="Brown D.W."/>
            <person name="Naumann T.A."/>
            <person name="Divon H.H."/>
            <person name="Lysoe E."/>
            <person name="Uhlig S."/>
            <person name="Proctor R.H."/>
        </authorList>
    </citation>
    <scope>NUCLEOTIDE SEQUENCE</scope>
    <source>
        <strain evidence="2">NRRL 22465</strain>
    </source>
</reference>